<proteinExistence type="predicted"/>
<organism evidence="3 4">
    <name type="scientific">Pseudoalteromonas caenipelagi</name>
    <dbReference type="NCBI Taxonomy" id="2726988"/>
    <lineage>
        <taxon>Bacteria</taxon>
        <taxon>Pseudomonadati</taxon>
        <taxon>Pseudomonadota</taxon>
        <taxon>Gammaproteobacteria</taxon>
        <taxon>Alteromonadales</taxon>
        <taxon>Pseudoalteromonadaceae</taxon>
        <taxon>Pseudoalteromonas</taxon>
    </lineage>
</organism>
<dbReference type="InterPro" id="IPR012036">
    <property type="entry name" value="Phage_Mu_Gp28"/>
</dbReference>
<dbReference type="RefSeq" id="WP_171628147.1">
    <property type="nucleotide sequence ID" value="NZ_JABBPG010000016.1"/>
</dbReference>
<keyword evidence="1" id="KW-0175">Coiled coil</keyword>
<dbReference type="Proteomes" id="UP000586305">
    <property type="component" value="Unassembled WGS sequence"/>
</dbReference>
<name>A0A849VI69_9GAMM</name>
<evidence type="ECO:0000313" key="4">
    <source>
        <dbReference type="Proteomes" id="UP000586305"/>
    </source>
</evidence>
<keyword evidence="4" id="KW-1185">Reference proteome</keyword>
<dbReference type="EMBL" id="JABBPG010000016">
    <property type="protein sequence ID" value="NOU53112.1"/>
    <property type="molecule type" value="Genomic_DNA"/>
</dbReference>
<feature type="coiled-coil region" evidence="1">
    <location>
        <begin position="13"/>
        <end position="40"/>
    </location>
</feature>
<feature type="compositionally biased region" description="Acidic residues" evidence="2">
    <location>
        <begin position="537"/>
        <end position="547"/>
    </location>
</feature>
<dbReference type="InterPro" id="IPR027417">
    <property type="entry name" value="P-loop_NTPase"/>
</dbReference>
<accession>A0A849VI69</accession>
<feature type="compositionally biased region" description="Basic and acidic residues" evidence="2">
    <location>
        <begin position="488"/>
        <end position="503"/>
    </location>
</feature>
<dbReference type="AlphaFoldDB" id="A0A849VI69"/>
<evidence type="ECO:0000256" key="2">
    <source>
        <dbReference type="SAM" id="MobiDB-lite"/>
    </source>
</evidence>
<protein>
    <recommendedName>
        <fullName evidence="5">Phage FluMu gp28-like protein</fullName>
    </recommendedName>
</protein>
<feature type="region of interest" description="Disordered" evidence="2">
    <location>
        <begin position="530"/>
        <end position="555"/>
    </location>
</feature>
<sequence>MADIVDKKKRAQAEELELVAEIALSDLQQKLEQCDEFEKKFGLPIFIPFDPNELLLGYQKRWIADQSPLKIAEKSRRTGITWAEAADAVLEASKSKDAQGTNHFYVGSNKEMAREFIEAAAMWAKAFNKAAGEIQEELFIDDGQDGKEILTFVIYFASGFKIQALSSNPANLRGMQGNVTIDEAAFHDRLAEVLKAALALTMWGAKVRLISTHNGVDNLFNELIQDSRAGKKRYSVHTITLADACKEGLYQRICQRQKKKWTREAESKWIDDLLNDTASQEDAREEYFCEPKKGGGTYIPRVLIEAAMKKGIPIIRYEAPDDFISWTEQAQRAEIDAWIKEELDPLLEKLNPELNHAFGEDFARRGDLTVFVPLEIGFDLYKRVPFLVELTNLTYDMQRHIMLYLTMRLPRLIGLAFDATGNGGYLAEAAALHFGTEMVEQVMLNDNWYREWMPKLKAEFEDQNIDIPKHQDILADMQKINVRNGTPKIDKGSDKGSDGRQRHGDFAVGLAMANRASWMDGSAIEFTPLPNANGNYDPDDDEYELDALESSGGCY</sequence>
<evidence type="ECO:0000256" key="1">
    <source>
        <dbReference type="SAM" id="Coils"/>
    </source>
</evidence>
<evidence type="ECO:0008006" key="5">
    <source>
        <dbReference type="Google" id="ProtNLM"/>
    </source>
</evidence>
<gene>
    <name evidence="3" type="ORF">HG263_21665</name>
</gene>
<dbReference type="Gene3D" id="3.40.50.300">
    <property type="entry name" value="P-loop containing nucleotide triphosphate hydrolases"/>
    <property type="match status" value="1"/>
</dbReference>
<dbReference type="Pfam" id="PF03237">
    <property type="entry name" value="Terminase_6N"/>
    <property type="match status" value="1"/>
</dbReference>
<dbReference type="Gene3D" id="3.30.420.240">
    <property type="match status" value="1"/>
</dbReference>
<comment type="caution">
    <text evidence="3">The sequence shown here is derived from an EMBL/GenBank/DDBJ whole genome shotgun (WGS) entry which is preliminary data.</text>
</comment>
<evidence type="ECO:0000313" key="3">
    <source>
        <dbReference type="EMBL" id="NOU53112.1"/>
    </source>
</evidence>
<feature type="region of interest" description="Disordered" evidence="2">
    <location>
        <begin position="484"/>
        <end position="503"/>
    </location>
</feature>
<dbReference type="PIRSF" id="PIRSF007056">
    <property type="entry name" value="UCP007056"/>
    <property type="match status" value="1"/>
</dbReference>
<reference evidence="3 4" key="1">
    <citation type="submission" date="2020-04" db="EMBL/GenBank/DDBJ databases">
        <title>Pseudoalteromonas caenipelagi sp. nov., isolated from a tidal flat.</title>
        <authorList>
            <person name="Park S."/>
            <person name="Yoon J.-H."/>
        </authorList>
    </citation>
    <scope>NUCLEOTIDE SEQUENCE [LARGE SCALE GENOMIC DNA]</scope>
    <source>
        <strain evidence="3 4">JBTF-M23</strain>
    </source>
</reference>